<accession>A0A0D2NXT5</accession>
<keyword evidence="2" id="KW-0285">Flavoprotein</keyword>
<evidence type="ECO:0000256" key="3">
    <source>
        <dbReference type="ARBA" id="ARBA00022827"/>
    </source>
</evidence>
<dbReference type="OMA" id="RDSEVHI"/>
<name>A0A0D2NXT5_HYPSF</name>
<dbReference type="EMBL" id="KN817542">
    <property type="protein sequence ID" value="KJA23569.1"/>
    <property type="molecule type" value="Genomic_DNA"/>
</dbReference>
<organism evidence="5 6">
    <name type="scientific">Hypholoma sublateritium (strain FD-334 SS-4)</name>
    <dbReference type="NCBI Taxonomy" id="945553"/>
    <lineage>
        <taxon>Eukaryota</taxon>
        <taxon>Fungi</taxon>
        <taxon>Dikarya</taxon>
        <taxon>Basidiomycota</taxon>
        <taxon>Agaricomycotina</taxon>
        <taxon>Agaricomycetes</taxon>
        <taxon>Agaricomycetidae</taxon>
        <taxon>Agaricales</taxon>
        <taxon>Agaricineae</taxon>
        <taxon>Strophariaceae</taxon>
        <taxon>Hypholoma</taxon>
    </lineage>
</organism>
<dbReference type="GO" id="GO:0050661">
    <property type="term" value="F:NADP binding"/>
    <property type="evidence" value="ECO:0007669"/>
    <property type="project" value="InterPro"/>
</dbReference>
<dbReference type="OrthoDB" id="66881at2759"/>
<dbReference type="STRING" id="945553.A0A0D2NXT5"/>
<dbReference type="SUPFAM" id="SSF51905">
    <property type="entry name" value="FAD/NAD(P)-binding domain"/>
    <property type="match status" value="2"/>
</dbReference>
<proteinExistence type="inferred from homology"/>
<gene>
    <name evidence="5" type="ORF">HYPSUDRAFT_54285</name>
</gene>
<evidence type="ECO:0000256" key="2">
    <source>
        <dbReference type="ARBA" id="ARBA00022630"/>
    </source>
</evidence>
<keyword evidence="4" id="KW-0560">Oxidoreductase</keyword>
<protein>
    <recommendedName>
        <fullName evidence="7">FAD/NAD(P)-binding domain-containing protein</fullName>
    </recommendedName>
</protein>
<dbReference type="PANTHER" id="PTHR42877:SF8">
    <property type="entry name" value="MONOOXYGENASE"/>
    <property type="match status" value="1"/>
</dbReference>
<dbReference type="PANTHER" id="PTHR42877">
    <property type="entry name" value="L-ORNITHINE N(5)-MONOOXYGENASE-RELATED"/>
    <property type="match status" value="1"/>
</dbReference>
<evidence type="ECO:0000313" key="6">
    <source>
        <dbReference type="Proteomes" id="UP000054270"/>
    </source>
</evidence>
<dbReference type="InterPro" id="IPR036188">
    <property type="entry name" value="FAD/NAD-bd_sf"/>
</dbReference>
<dbReference type="GO" id="GO:0004499">
    <property type="term" value="F:N,N-dimethylaniline monooxygenase activity"/>
    <property type="evidence" value="ECO:0007669"/>
    <property type="project" value="InterPro"/>
</dbReference>
<sequence>MLNDGFPSAPSPPKSIHARLGFTNPIHHERHLRVVCIGAGASGLLIAYKLQRSFSDFELVCYEKNPDLGGTWYENRYPGCACDVPAHTYTWSFEPNPSWSSVYAGSEEIYEYFKRFSEKYDLGKYCKFGHEVTCATWNPTSSKWEIIISNGSETIHDSCDVLFNAAGLLNNWKLPDIDGLRDYKGKLLHTASWDQNVDLIEKHVGLIGNGSSGIQVLPAISSQASKITTFIRHPTWVSPAQAQEQHIYSEDERRVFESDPEALLSYRKALETGFSGLWPVFIADSDTQKTTFDGMTTMMRDKLRNEKLEELVIPSWGVGCKRITPGVGYLEALASDKVEVAWGDIAKINERGPVGFDGMEYPVDVLICATGFDVSYRPRFPIIGTSGQSLGDVWADVPEAYFGIAAHGFPNYFMIGGPNSPVGNGPVLVALEAQADYALKMIDRLQTENIRSFEPKLEAVRDFSEHRDRYMTGTVWDIDCGSWYRRNGKVVATWTGSTLHYLEAIEQPRFDDWDFKYAGNRFAYFGNGFSQTELDPEADWAFYLRNKDDSPYMSRNKRRIATTHTNSSTQITQTTVKVL</sequence>
<dbReference type="Pfam" id="PF00743">
    <property type="entry name" value="FMO-like"/>
    <property type="match status" value="1"/>
</dbReference>
<dbReference type="GO" id="GO:0050660">
    <property type="term" value="F:flavin adenine dinucleotide binding"/>
    <property type="evidence" value="ECO:0007669"/>
    <property type="project" value="InterPro"/>
</dbReference>
<comment type="similarity">
    <text evidence="1">Belongs to the FAD-binding monooxygenase family.</text>
</comment>
<evidence type="ECO:0008006" key="7">
    <source>
        <dbReference type="Google" id="ProtNLM"/>
    </source>
</evidence>
<evidence type="ECO:0000313" key="5">
    <source>
        <dbReference type="EMBL" id="KJA23569.1"/>
    </source>
</evidence>
<keyword evidence="3" id="KW-0274">FAD</keyword>
<dbReference type="Gene3D" id="3.50.50.60">
    <property type="entry name" value="FAD/NAD(P)-binding domain"/>
    <property type="match status" value="2"/>
</dbReference>
<dbReference type="InterPro" id="IPR020946">
    <property type="entry name" value="Flavin_mOase-like"/>
</dbReference>
<evidence type="ECO:0000256" key="4">
    <source>
        <dbReference type="ARBA" id="ARBA00023002"/>
    </source>
</evidence>
<reference evidence="6" key="1">
    <citation type="submission" date="2014-04" db="EMBL/GenBank/DDBJ databases">
        <title>Evolutionary Origins and Diversification of the Mycorrhizal Mutualists.</title>
        <authorList>
            <consortium name="DOE Joint Genome Institute"/>
            <consortium name="Mycorrhizal Genomics Consortium"/>
            <person name="Kohler A."/>
            <person name="Kuo A."/>
            <person name="Nagy L.G."/>
            <person name="Floudas D."/>
            <person name="Copeland A."/>
            <person name="Barry K.W."/>
            <person name="Cichocki N."/>
            <person name="Veneault-Fourrey C."/>
            <person name="LaButti K."/>
            <person name="Lindquist E.A."/>
            <person name="Lipzen A."/>
            <person name="Lundell T."/>
            <person name="Morin E."/>
            <person name="Murat C."/>
            <person name="Riley R."/>
            <person name="Ohm R."/>
            <person name="Sun H."/>
            <person name="Tunlid A."/>
            <person name="Henrissat B."/>
            <person name="Grigoriev I.V."/>
            <person name="Hibbett D.S."/>
            <person name="Martin F."/>
        </authorList>
    </citation>
    <scope>NUCLEOTIDE SEQUENCE [LARGE SCALE GENOMIC DNA]</scope>
    <source>
        <strain evidence="6">FD-334 SS-4</strain>
    </source>
</reference>
<dbReference type="InterPro" id="IPR051209">
    <property type="entry name" value="FAD-bind_Monooxygenase_sf"/>
</dbReference>
<dbReference type="AlphaFoldDB" id="A0A0D2NXT5"/>
<evidence type="ECO:0000256" key="1">
    <source>
        <dbReference type="ARBA" id="ARBA00010139"/>
    </source>
</evidence>
<dbReference type="Proteomes" id="UP000054270">
    <property type="component" value="Unassembled WGS sequence"/>
</dbReference>
<keyword evidence="6" id="KW-1185">Reference proteome</keyword>